<dbReference type="HOGENOM" id="CLU_582541_0_0_14"/>
<organism evidence="2 3">
    <name type="scientific">Spiroplasma apis B31</name>
    <dbReference type="NCBI Taxonomy" id="1276258"/>
    <lineage>
        <taxon>Bacteria</taxon>
        <taxon>Bacillati</taxon>
        <taxon>Mycoplasmatota</taxon>
        <taxon>Mollicutes</taxon>
        <taxon>Entomoplasmatales</taxon>
        <taxon>Spiroplasmataceae</taxon>
        <taxon>Spiroplasma</taxon>
    </lineage>
</organism>
<reference evidence="2 3" key="1">
    <citation type="journal article" date="2014" name="Genome Announc.">
        <title>Complete Genome Sequence of Spiroplasma apis B31T (ATCC 33834), a Bacterium Associated with May Disease of Honeybees (Apis mellifera).</title>
        <authorList>
            <person name="Ku C."/>
            <person name="Lo W.S."/>
            <person name="Chen L.L."/>
            <person name="Kuo C.H."/>
        </authorList>
    </citation>
    <scope>NUCLEOTIDE SEQUENCE [LARGE SCALE GENOMIC DNA]</scope>
    <source>
        <strain evidence="2">B31</strain>
    </source>
</reference>
<proteinExistence type="predicted"/>
<evidence type="ECO:0000259" key="1">
    <source>
        <dbReference type="Pfam" id="PF10593"/>
    </source>
</evidence>
<protein>
    <recommendedName>
        <fullName evidence="1">Putative endonuclease Z1 domain-containing protein</fullName>
    </recommendedName>
</protein>
<evidence type="ECO:0000313" key="3">
    <source>
        <dbReference type="Proteomes" id="UP000018550"/>
    </source>
</evidence>
<name>V5RJP4_SPIAP</name>
<dbReference type="OrthoDB" id="436461at2"/>
<dbReference type="Pfam" id="PF10593">
    <property type="entry name" value="Z1"/>
    <property type="match status" value="1"/>
</dbReference>
<sequence>MIKMSYNELLKKYSNTHSQTVNLTKKMLNLNEIENAEFNTKNIIDVISKKEKNIKVTLIGEVQSGKTRNLITLVKKVLDDNLFDHVIWLSGTNKNLAGQTLERYARENSGTLYNGEIIFYDSSENKGEEDFLINNWSKNDKKVISLVLKHSSHVSKFFTTLRKSLLSGKKLLLIDDECDYYSISTKTKNSSIKSYLENIISSLNYNKTVYLGVTATPYSNFNPKKSGNLFPDYAILLNINHDSYTGINWFNKHKNSIYVITKNNKGSENYDDSLSKGLVNLIFSYIARKDKMKSEMLVNIDLENNKHEEIRRNILIIIDGWQQDIIFNKNKLKKRISEICISLKYSRNEEIVESIIEVIKNFCDIFKIYILNSEEQNDYIKNTYESGVENCVVIGGVMISRGFTFENLTTEVMINGPKTKNKIDVLLQRARWFGYRRSSKHYIRIIMSEEIQEAFDEAEFIQNKIVNLFGEKWVIENVLTIYQVLQRYEDNFKSLEIW</sequence>
<dbReference type="eggNOG" id="COG0610">
    <property type="taxonomic scope" value="Bacteria"/>
</dbReference>
<dbReference type="InterPro" id="IPR018310">
    <property type="entry name" value="Put_endonuclease_Z1-dom"/>
</dbReference>
<dbReference type="SUPFAM" id="SSF52540">
    <property type="entry name" value="P-loop containing nucleoside triphosphate hydrolases"/>
    <property type="match status" value="1"/>
</dbReference>
<dbReference type="STRING" id="1276258.SAPIS_v1c04910"/>
<feature type="domain" description="Putative endonuclease Z1" evidence="1">
    <location>
        <begin position="287"/>
        <end position="462"/>
    </location>
</feature>
<dbReference type="AlphaFoldDB" id="V5RJP4"/>
<dbReference type="PATRIC" id="fig|1276258.3.peg.497"/>
<gene>
    <name evidence="2" type="ORF">SAPIS_v1c04910</name>
</gene>
<accession>V5RJP4</accession>
<dbReference type="InterPro" id="IPR027417">
    <property type="entry name" value="P-loop_NTPase"/>
</dbReference>
<dbReference type="KEGG" id="sapi:SAPIS_v1c04910"/>
<dbReference type="RefSeq" id="WP_023789319.1">
    <property type="nucleotide sequence ID" value="NC_022998.1"/>
</dbReference>
<keyword evidence="3" id="KW-1185">Reference proteome</keyword>
<dbReference type="Proteomes" id="UP000018550">
    <property type="component" value="Chromosome"/>
</dbReference>
<dbReference type="EMBL" id="CP006682">
    <property type="protein sequence ID" value="AHB36336.1"/>
    <property type="molecule type" value="Genomic_DNA"/>
</dbReference>
<evidence type="ECO:0000313" key="2">
    <source>
        <dbReference type="EMBL" id="AHB36336.1"/>
    </source>
</evidence>